<evidence type="ECO:0000313" key="1">
    <source>
        <dbReference type="EMBL" id="GIX98472.1"/>
    </source>
</evidence>
<sequence length="102" mass="11460">MLLTEGSTPFVFGSRAYHWVHVRGTTCTISNPPPSSPRWLVKKSSPPPTPYTPFVAHVPRSIVLKAKDDSMRLIRLHLTYCRRGFADDTSIPKSIIKRRTGA</sequence>
<dbReference type="AlphaFoldDB" id="A0AAV4PTD7"/>
<name>A0AAV4PTD7_9ARAC</name>
<evidence type="ECO:0000313" key="2">
    <source>
        <dbReference type="Proteomes" id="UP001054837"/>
    </source>
</evidence>
<dbReference type="EMBL" id="BPLQ01003166">
    <property type="protein sequence ID" value="GIX98472.1"/>
    <property type="molecule type" value="Genomic_DNA"/>
</dbReference>
<dbReference type="Proteomes" id="UP001054837">
    <property type="component" value="Unassembled WGS sequence"/>
</dbReference>
<organism evidence="1 2">
    <name type="scientific">Caerostris darwini</name>
    <dbReference type="NCBI Taxonomy" id="1538125"/>
    <lineage>
        <taxon>Eukaryota</taxon>
        <taxon>Metazoa</taxon>
        <taxon>Ecdysozoa</taxon>
        <taxon>Arthropoda</taxon>
        <taxon>Chelicerata</taxon>
        <taxon>Arachnida</taxon>
        <taxon>Araneae</taxon>
        <taxon>Araneomorphae</taxon>
        <taxon>Entelegynae</taxon>
        <taxon>Araneoidea</taxon>
        <taxon>Araneidae</taxon>
        <taxon>Caerostris</taxon>
    </lineage>
</organism>
<protein>
    <submittedName>
        <fullName evidence="1">Uncharacterized protein</fullName>
    </submittedName>
</protein>
<comment type="caution">
    <text evidence="1">The sequence shown here is derived from an EMBL/GenBank/DDBJ whole genome shotgun (WGS) entry which is preliminary data.</text>
</comment>
<keyword evidence="2" id="KW-1185">Reference proteome</keyword>
<gene>
    <name evidence="1" type="ORF">CDAR_240601</name>
</gene>
<accession>A0AAV4PTD7</accession>
<reference evidence="1 2" key="1">
    <citation type="submission" date="2021-06" db="EMBL/GenBank/DDBJ databases">
        <title>Caerostris darwini draft genome.</title>
        <authorList>
            <person name="Kono N."/>
            <person name="Arakawa K."/>
        </authorList>
    </citation>
    <scope>NUCLEOTIDE SEQUENCE [LARGE SCALE GENOMIC DNA]</scope>
</reference>
<proteinExistence type="predicted"/>